<reference evidence="1 2" key="1">
    <citation type="submission" date="2019-05" db="EMBL/GenBank/DDBJ databases">
        <title>Another draft genome of Portunus trituberculatus and its Hox gene families provides insights of decapod evolution.</title>
        <authorList>
            <person name="Jeong J.-H."/>
            <person name="Song I."/>
            <person name="Kim S."/>
            <person name="Choi T."/>
            <person name="Kim D."/>
            <person name="Ryu S."/>
            <person name="Kim W."/>
        </authorList>
    </citation>
    <scope>NUCLEOTIDE SEQUENCE [LARGE SCALE GENOMIC DNA]</scope>
    <source>
        <tissue evidence="1">Muscle</tissue>
    </source>
</reference>
<accession>A0A5B7K4R9</accession>
<evidence type="ECO:0000313" key="1">
    <source>
        <dbReference type="EMBL" id="MPD04141.1"/>
    </source>
</evidence>
<organism evidence="1 2">
    <name type="scientific">Portunus trituberculatus</name>
    <name type="common">Swimming crab</name>
    <name type="synonym">Neptunus trituberculatus</name>
    <dbReference type="NCBI Taxonomy" id="210409"/>
    <lineage>
        <taxon>Eukaryota</taxon>
        <taxon>Metazoa</taxon>
        <taxon>Ecdysozoa</taxon>
        <taxon>Arthropoda</taxon>
        <taxon>Crustacea</taxon>
        <taxon>Multicrustacea</taxon>
        <taxon>Malacostraca</taxon>
        <taxon>Eumalacostraca</taxon>
        <taxon>Eucarida</taxon>
        <taxon>Decapoda</taxon>
        <taxon>Pleocyemata</taxon>
        <taxon>Brachyura</taxon>
        <taxon>Eubrachyura</taxon>
        <taxon>Portunoidea</taxon>
        <taxon>Portunidae</taxon>
        <taxon>Portuninae</taxon>
        <taxon>Portunus</taxon>
    </lineage>
</organism>
<keyword evidence="2" id="KW-1185">Reference proteome</keyword>
<name>A0A5B7K4R9_PORTR</name>
<evidence type="ECO:0000313" key="2">
    <source>
        <dbReference type="Proteomes" id="UP000324222"/>
    </source>
</evidence>
<sequence length="70" mass="7361">MVVICVVWLAGCRLIKHPHVASPAPRRQTRSGIGRRRCVNVAASLSAWVRLGDLGCGQVPGSGEGTGPEL</sequence>
<protein>
    <submittedName>
        <fullName evidence="1">Uncharacterized protein</fullName>
    </submittedName>
</protein>
<dbReference type="AlphaFoldDB" id="A0A5B7K4R9"/>
<gene>
    <name evidence="1" type="ORF">E2C01_099813</name>
</gene>
<dbReference type="Proteomes" id="UP000324222">
    <property type="component" value="Unassembled WGS sequence"/>
</dbReference>
<proteinExistence type="predicted"/>
<dbReference type="EMBL" id="VSRR010139580">
    <property type="protein sequence ID" value="MPD04141.1"/>
    <property type="molecule type" value="Genomic_DNA"/>
</dbReference>
<comment type="caution">
    <text evidence="1">The sequence shown here is derived from an EMBL/GenBank/DDBJ whole genome shotgun (WGS) entry which is preliminary data.</text>
</comment>